<dbReference type="GO" id="GO:0045454">
    <property type="term" value="P:cell redox homeostasis"/>
    <property type="evidence" value="ECO:0007669"/>
    <property type="project" value="TreeGrafter"/>
</dbReference>
<evidence type="ECO:0000313" key="8">
    <source>
        <dbReference type="EMBL" id="CAD8255354.1"/>
    </source>
</evidence>
<dbReference type="GO" id="GO:0005737">
    <property type="term" value="C:cytoplasm"/>
    <property type="evidence" value="ECO:0007669"/>
    <property type="project" value="TreeGrafter"/>
</dbReference>
<dbReference type="GO" id="GO:0008379">
    <property type="term" value="F:thioredoxin peroxidase activity"/>
    <property type="evidence" value="ECO:0007669"/>
    <property type="project" value="InterPro"/>
</dbReference>
<sequence length="259" mass="28049">MASVQRIFVLSAVTLCFQLTQSWSIPGLKGGLQRVLDKRFMAHKRDVALEVPKIARGNMLPMDATFETLDKDGQVARVSTPDVFCGKKVVVVTMPAAFSPMCSSKHLPSYLRANDRGFFSAQGVDTVAILTTDSPHTLSEWVKSVRGAMAEEESKVDVVDIAGMQKGPPCDVLLLSDTKGDFCRATGLELDNTKFACDMPHFARTAFFVSDGKVKMMLEESADNYCGLTGAENMLAEGLGCKDKAIFIALAGEFGLMSS</sequence>
<evidence type="ECO:0000256" key="4">
    <source>
        <dbReference type="ARBA" id="ARBA00023002"/>
    </source>
</evidence>
<proteinExistence type="inferred from homology"/>
<evidence type="ECO:0000256" key="2">
    <source>
        <dbReference type="ARBA" id="ARBA00022559"/>
    </source>
</evidence>
<dbReference type="Gene3D" id="3.40.30.10">
    <property type="entry name" value="Glutaredoxin"/>
    <property type="match status" value="1"/>
</dbReference>
<evidence type="ECO:0000256" key="6">
    <source>
        <dbReference type="SAM" id="SignalP"/>
    </source>
</evidence>
<evidence type="ECO:0000256" key="3">
    <source>
        <dbReference type="ARBA" id="ARBA00022862"/>
    </source>
</evidence>
<dbReference type="InterPro" id="IPR037944">
    <property type="entry name" value="PRX5-like"/>
</dbReference>
<evidence type="ECO:0000259" key="7">
    <source>
        <dbReference type="Pfam" id="PF08534"/>
    </source>
</evidence>
<comment type="similarity">
    <text evidence="1">Belongs to the peroxiredoxin family. Prx5 subfamily.</text>
</comment>
<keyword evidence="2" id="KW-0575">Peroxidase</keyword>
<dbReference type="Pfam" id="PF08534">
    <property type="entry name" value="Redoxin"/>
    <property type="match status" value="1"/>
</dbReference>
<dbReference type="EMBL" id="HBEA01006318">
    <property type="protein sequence ID" value="CAD8255355.1"/>
    <property type="molecule type" value="Transcribed_RNA"/>
</dbReference>
<reference evidence="8" key="1">
    <citation type="submission" date="2021-01" db="EMBL/GenBank/DDBJ databases">
        <authorList>
            <person name="Corre E."/>
            <person name="Pelletier E."/>
            <person name="Niang G."/>
            <person name="Scheremetjew M."/>
            <person name="Finn R."/>
            <person name="Kale V."/>
            <person name="Holt S."/>
            <person name="Cochrane G."/>
            <person name="Meng A."/>
            <person name="Brown T."/>
            <person name="Cohen L."/>
        </authorList>
    </citation>
    <scope>NUCLEOTIDE SEQUENCE</scope>
    <source>
        <strain evidence="8">CCMP2078</strain>
    </source>
</reference>
<keyword evidence="4" id="KW-0560">Oxidoreductase</keyword>
<dbReference type="InterPro" id="IPR013740">
    <property type="entry name" value="Redoxin"/>
</dbReference>
<dbReference type="EMBL" id="HBEA01006317">
    <property type="protein sequence ID" value="CAD8255354.1"/>
    <property type="molecule type" value="Transcribed_RNA"/>
</dbReference>
<evidence type="ECO:0000313" key="9">
    <source>
        <dbReference type="EMBL" id="CAD8255355.1"/>
    </source>
</evidence>
<protein>
    <recommendedName>
        <fullName evidence="7">Redoxin domain-containing protein</fullName>
    </recommendedName>
</protein>
<organism evidence="8">
    <name type="scientific">Pinguiococcus pyrenoidosus</name>
    <dbReference type="NCBI Taxonomy" id="172671"/>
    <lineage>
        <taxon>Eukaryota</taxon>
        <taxon>Sar</taxon>
        <taxon>Stramenopiles</taxon>
        <taxon>Ochrophyta</taxon>
        <taxon>Pinguiophyceae</taxon>
        <taxon>Pinguiochrysidales</taxon>
        <taxon>Pinguiochrysidaceae</taxon>
        <taxon>Pinguiococcus</taxon>
    </lineage>
</organism>
<feature type="chain" id="PRO_5035676964" description="Redoxin domain-containing protein" evidence="6">
    <location>
        <begin position="23"/>
        <end position="259"/>
    </location>
</feature>
<dbReference type="PANTHER" id="PTHR10430:SF16">
    <property type="entry name" value="PEROXIREDOXIN-5, MITOCHONDRIAL"/>
    <property type="match status" value="1"/>
</dbReference>
<dbReference type="InterPro" id="IPR036249">
    <property type="entry name" value="Thioredoxin-like_sf"/>
</dbReference>
<feature type="active site" description="Cysteine sulfenic acid (-SOH) intermediate" evidence="5">
    <location>
        <position position="102"/>
    </location>
</feature>
<name>A0A6U0UNK8_9STRA</name>
<dbReference type="GO" id="GO:0042744">
    <property type="term" value="P:hydrogen peroxide catabolic process"/>
    <property type="evidence" value="ECO:0007669"/>
    <property type="project" value="TreeGrafter"/>
</dbReference>
<keyword evidence="6" id="KW-0732">Signal</keyword>
<feature type="signal peptide" evidence="6">
    <location>
        <begin position="1"/>
        <end position="22"/>
    </location>
</feature>
<evidence type="ECO:0000256" key="1">
    <source>
        <dbReference type="ARBA" id="ARBA00010505"/>
    </source>
</evidence>
<keyword evidence="3" id="KW-0049">Antioxidant</keyword>
<dbReference type="GO" id="GO:0034599">
    <property type="term" value="P:cellular response to oxidative stress"/>
    <property type="evidence" value="ECO:0007669"/>
    <property type="project" value="InterPro"/>
</dbReference>
<feature type="domain" description="Redoxin" evidence="7">
    <location>
        <begin position="58"/>
        <end position="218"/>
    </location>
</feature>
<dbReference type="AlphaFoldDB" id="A0A6U0UNK8"/>
<dbReference type="PANTHER" id="PTHR10430">
    <property type="entry name" value="PEROXIREDOXIN"/>
    <property type="match status" value="1"/>
</dbReference>
<dbReference type="SUPFAM" id="SSF52833">
    <property type="entry name" value="Thioredoxin-like"/>
    <property type="match status" value="1"/>
</dbReference>
<evidence type="ECO:0000256" key="5">
    <source>
        <dbReference type="PIRSR" id="PIRSR637944-1"/>
    </source>
</evidence>
<gene>
    <name evidence="8" type="ORF">PPYR1160_LOCUS4846</name>
    <name evidence="9" type="ORF">PPYR1160_LOCUS4847</name>
</gene>
<accession>A0A6U0UNK8</accession>